<name>A0A378KWL6_9GAMM</name>
<dbReference type="AlphaFoldDB" id="A0A378KWL6"/>
<evidence type="ECO:0000313" key="4">
    <source>
        <dbReference type="Proteomes" id="UP000254230"/>
    </source>
</evidence>
<organism evidence="2 4">
    <name type="scientific">Legionella quateirensis</name>
    <dbReference type="NCBI Taxonomy" id="45072"/>
    <lineage>
        <taxon>Bacteria</taxon>
        <taxon>Pseudomonadati</taxon>
        <taxon>Pseudomonadota</taxon>
        <taxon>Gammaproteobacteria</taxon>
        <taxon>Legionellales</taxon>
        <taxon>Legionellaceae</taxon>
        <taxon>Legionella</taxon>
    </lineage>
</organism>
<dbReference type="Proteomes" id="UP000054639">
    <property type="component" value="Unassembled WGS sequence"/>
</dbReference>
<protein>
    <submittedName>
        <fullName evidence="2">Uncharacterized protein</fullName>
    </submittedName>
</protein>
<gene>
    <name evidence="1" type="ORF">Lqua_2369</name>
    <name evidence="2" type="ORF">NCTC12376_02791</name>
</gene>
<sequence>MSNDVEYILLFFAGFILDHNEKNAPKKNTKSQNAGLFLATTLAIYALLKKGNYKAALVLYSKTGGGGVNFYKKKPDGKLHRLFAFDYHPVKDPKTQQNQWCFHYHRGKNSSQMSKHRPYQGGW</sequence>
<keyword evidence="3" id="KW-1185">Reference proteome</keyword>
<accession>A0A378KWL6</accession>
<reference evidence="2 4" key="2">
    <citation type="submission" date="2018-06" db="EMBL/GenBank/DDBJ databases">
        <authorList>
            <consortium name="Pathogen Informatics"/>
            <person name="Doyle S."/>
        </authorList>
    </citation>
    <scope>NUCLEOTIDE SEQUENCE [LARGE SCALE GENOMIC DNA]</scope>
    <source>
        <strain evidence="2 4">NCTC12376</strain>
    </source>
</reference>
<dbReference type="EMBL" id="LNYR01000034">
    <property type="protein sequence ID" value="KTD46266.1"/>
    <property type="molecule type" value="Genomic_DNA"/>
</dbReference>
<evidence type="ECO:0000313" key="1">
    <source>
        <dbReference type="EMBL" id="KTD46266.1"/>
    </source>
</evidence>
<proteinExistence type="predicted"/>
<evidence type="ECO:0000313" key="2">
    <source>
        <dbReference type="EMBL" id="STY18965.1"/>
    </source>
</evidence>
<dbReference type="Proteomes" id="UP000254230">
    <property type="component" value="Unassembled WGS sequence"/>
</dbReference>
<reference evidence="1 3" key="1">
    <citation type="submission" date="2015-11" db="EMBL/GenBank/DDBJ databases">
        <title>Genomic analysis of 38 Legionella species identifies large and diverse effector repertoires.</title>
        <authorList>
            <person name="Burstein D."/>
            <person name="Amaro F."/>
            <person name="Zusman T."/>
            <person name="Lifshitz Z."/>
            <person name="Cohen O."/>
            <person name="Gilbert J.A."/>
            <person name="Pupko T."/>
            <person name="Shuman H.A."/>
            <person name="Segal G."/>
        </authorList>
    </citation>
    <scope>NUCLEOTIDE SEQUENCE [LARGE SCALE GENOMIC DNA]</scope>
    <source>
        <strain evidence="1 3">ATCC 49507</strain>
    </source>
</reference>
<dbReference type="STRING" id="45072.Lqua_2369"/>
<evidence type="ECO:0000313" key="3">
    <source>
        <dbReference type="Proteomes" id="UP000054639"/>
    </source>
</evidence>
<dbReference type="EMBL" id="UGOW01000001">
    <property type="protein sequence ID" value="STY18965.1"/>
    <property type="molecule type" value="Genomic_DNA"/>
</dbReference>